<accession>A0A2G2Z7H8</accession>
<protein>
    <submittedName>
        <fullName evidence="1">Uncharacterized protein</fullName>
    </submittedName>
</protein>
<dbReference type="EMBL" id="AYRZ02000006">
    <property type="protein sequence ID" value="PHT77914.1"/>
    <property type="molecule type" value="Genomic_DNA"/>
</dbReference>
<sequence>MNDDIQIEMRVTLSKSGLILKWLNFKSLDSSFIITDLPKKSPHVSCYVEMKIFDTLKQNLSGVQLRRFMGTCFDQYATMTESWVHPNCLVFIVTYAEYLSHGKGIPPGYFDAETFRTRYASLLCKHGTQKNEIGAVSDDESTNQSVRPQFECESSDMIIIP</sequence>
<reference evidence="1 2" key="2">
    <citation type="journal article" date="2017" name="Genome Biol.">
        <title>New reference genome sequences of hot pepper reveal the massive evolution of plant disease-resistance genes by retroduplication.</title>
        <authorList>
            <person name="Kim S."/>
            <person name="Park J."/>
            <person name="Yeom S.I."/>
            <person name="Kim Y.M."/>
            <person name="Seo E."/>
            <person name="Kim K.T."/>
            <person name="Kim M.S."/>
            <person name="Lee J.M."/>
            <person name="Cheong K."/>
            <person name="Shin H.S."/>
            <person name="Kim S.B."/>
            <person name="Han K."/>
            <person name="Lee J."/>
            <person name="Park M."/>
            <person name="Lee H.A."/>
            <person name="Lee H.Y."/>
            <person name="Lee Y."/>
            <person name="Oh S."/>
            <person name="Lee J.H."/>
            <person name="Choi E."/>
            <person name="Choi E."/>
            <person name="Lee S.E."/>
            <person name="Jeon J."/>
            <person name="Kim H."/>
            <person name="Choi G."/>
            <person name="Song H."/>
            <person name="Lee J."/>
            <person name="Lee S.C."/>
            <person name="Kwon J.K."/>
            <person name="Lee H.Y."/>
            <person name="Koo N."/>
            <person name="Hong Y."/>
            <person name="Kim R.W."/>
            <person name="Kang W.H."/>
            <person name="Huh J.H."/>
            <person name="Kang B.C."/>
            <person name="Yang T.J."/>
            <person name="Lee Y.H."/>
            <person name="Bennetzen J.L."/>
            <person name="Choi D."/>
        </authorList>
    </citation>
    <scope>NUCLEOTIDE SEQUENCE [LARGE SCALE GENOMIC DNA]</scope>
    <source>
        <strain evidence="2">cv. CM334</strain>
    </source>
</reference>
<keyword evidence="2" id="KW-1185">Reference proteome</keyword>
<reference evidence="1 2" key="1">
    <citation type="journal article" date="2014" name="Nat. Genet.">
        <title>Genome sequence of the hot pepper provides insights into the evolution of pungency in Capsicum species.</title>
        <authorList>
            <person name="Kim S."/>
            <person name="Park M."/>
            <person name="Yeom S.I."/>
            <person name="Kim Y.M."/>
            <person name="Lee J.M."/>
            <person name="Lee H.A."/>
            <person name="Seo E."/>
            <person name="Choi J."/>
            <person name="Cheong K."/>
            <person name="Kim K.T."/>
            <person name="Jung K."/>
            <person name="Lee G.W."/>
            <person name="Oh S.K."/>
            <person name="Bae C."/>
            <person name="Kim S.B."/>
            <person name="Lee H.Y."/>
            <person name="Kim S.Y."/>
            <person name="Kim M.S."/>
            <person name="Kang B.C."/>
            <person name="Jo Y.D."/>
            <person name="Yang H.B."/>
            <person name="Jeong H.J."/>
            <person name="Kang W.H."/>
            <person name="Kwon J.K."/>
            <person name="Shin C."/>
            <person name="Lim J.Y."/>
            <person name="Park J.H."/>
            <person name="Huh J.H."/>
            <person name="Kim J.S."/>
            <person name="Kim B.D."/>
            <person name="Cohen O."/>
            <person name="Paran I."/>
            <person name="Suh M.C."/>
            <person name="Lee S.B."/>
            <person name="Kim Y.K."/>
            <person name="Shin Y."/>
            <person name="Noh S.J."/>
            <person name="Park J."/>
            <person name="Seo Y.S."/>
            <person name="Kwon S.Y."/>
            <person name="Kim H.A."/>
            <person name="Park J.M."/>
            <person name="Kim H.J."/>
            <person name="Choi S.B."/>
            <person name="Bosland P.W."/>
            <person name="Reeves G."/>
            <person name="Jo S.H."/>
            <person name="Lee B.W."/>
            <person name="Cho H.T."/>
            <person name="Choi H.S."/>
            <person name="Lee M.S."/>
            <person name="Yu Y."/>
            <person name="Do Choi Y."/>
            <person name="Park B.S."/>
            <person name="van Deynze A."/>
            <person name="Ashrafi H."/>
            <person name="Hill T."/>
            <person name="Kim W.T."/>
            <person name="Pai H.S."/>
            <person name="Ahn H.K."/>
            <person name="Yeam I."/>
            <person name="Giovannoni J.J."/>
            <person name="Rose J.K."/>
            <person name="Sorensen I."/>
            <person name="Lee S.J."/>
            <person name="Kim R.W."/>
            <person name="Choi I.Y."/>
            <person name="Choi B.S."/>
            <person name="Lim J.S."/>
            <person name="Lee Y.H."/>
            <person name="Choi D."/>
        </authorList>
    </citation>
    <scope>NUCLEOTIDE SEQUENCE [LARGE SCALE GENOMIC DNA]</scope>
    <source>
        <strain evidence="2">cv. CM334</strain>
    </source>
</reference>
<dbReference type="PANTHER" id="PTHR33022">
    <property type="entry name" value="DUF1985 DOMAIN-CONTAINING PROTEIN"/>
    <property type="match status" value="1"/>
</dbReference>
<dbReference type="AlphaFoldDB" id="A0A2G2Z7H8"/>
<dbReference type="Gramene" id="PHT77914">
    <property type="protein sequence ID" value="PHT77914"/>
    <property type="gene ID" value="T459_15966"/>
</dbReference>
<gene>
    <name evidence="1" type="ORF">T459_15966</name>
</gene>
<comment type="caution">
    <text evidence="1">The sequence shown here is derived from an EMBL/GenBank/DDBJ whole genome shotgun (WGS) entry which is preliminary data.</text>
</comment>
<name>A0A2G2Z7H8_CAPAN</name>
<proteinExistence type="predicted"/>
<dbReference type="Proteomes" id="UP000222542">
    <property type="component" value="Unassembled WGS sequence"/>
</dbReference>
<evidence type="ECO:0000313" key="2">
    <source>
        <dbReference type="Proteomes" id="UP000222542"/>
    </source>
</evidence>
<evidence type="ECO:0000313" key="1">
    <source>
        <dbReference type="EMBL" id="PHT77914.1"/>
    </source>
</evidence>
<dbReference type="PANTHER" id="PTHR33022:SF26">
    <property type="entry name" value="UBIQUITIN-LIKE PROTEASE FAMILY PROFILE DOMAIN-CONTAINING PROTEIN"/>
    <property type="match status" value="1"/>
</dbReference>
<organism evidence="1 2">
    <name type="scientific">Capsicum annuum</name>
    <name type="common">Capsicum pepper</name>
    <dbReference type="NCBI Taxonomy" id="4072"/>
    <lineage>
        <taxon>Eukaryota</taxon>
        <taxon>Viridiplantae</taxon>
        <taxon>Streptophyta</taxon>
        <taxon>Embryophyta</taxon>
        <taxon>Tracheophyta</taxon>
        <taxon>Spermatophyta</taxon>
        <taxon>Magnoliopsida</taxon>
        <taxon>eudicotyledons</taxon>
        <taxon>Gunneridae</taxon>
        <taxon>Pentapetalae</taxon>
        <taxon>asterids</taxon>
        <taxon>lamiids</taxon>
        <taxon>Solanales</taxon>
        <taxon>Solanaceae</taxon>
        <taxon>Solanoideae</taxon>
        <taxon>Capsiceae</taxon>
        <taxon>Capsicum</taxon>
    </lineage>
</organism>